<comment type="caution">
    <text evidence="4">The sequence shown here is derived from an EMBL/GenBank/DDBJ whole genome shotgun (WGS) entry which is preliminary data.</text>
</comment>
<feature type="region of interest" description="Disordered" evidence="2">
    <location>
        <begin position="16"/>
        <end position="63"/>
    </location>
</feature>
<dbReference type="Proteomes" id="UP001165143">
    <property type="component" value="Unassembled WGS sequence"/>
</dbReference>
<keyword evidence="3" id="KW-1133">Transmembrane helix</keyword>
<reference evidence="4" key="1">
    <citation type="submission" date="2023-02" db="EMBL/GenBank/DDBJ databases">
        <title>Kitasatospora phosalacinea NBRC 14362.</title>
        <authorList>
            <person name="Ichikawa N."/>
            <person name="Sato H."/>
            <person name="Tonouchi N."/>
        </authorList>
    </citation>
    <scope>NUCLEOTIDE SEQUENCE</scope>
    <source>
        <strain evidence="4">NBRC 14362</strain>
    </source>
</reference>
<evidence type="ECO:0000256" key="3">
    <source>
        <dbReference type="SAM" id="Phobius"/>
    </source>
</evidence>
<keyword evidence="1" id="KW-0175">Coiled coil</keyword>
<protein>
    <recommendedName>
        <fullName evidence="6">FtsK domain-containing protein</fullName>
    </recommendedName>
</protein>
<feature type="transmembrane region" description="Helical" evidence="3">
    <location>
        <begin position="215"/>
        <end position="235"/>
    </location>
</feature>
<name>A0A9W6PNS3_9ACTN</name>
<evidence type="ECO:0000313" key="5">
    <source>
        <dbReference type="Proteomes" id="UP001165143"/>
    </source>
</evidence>
<dbReference type="Gene3D" id="3.40.50.300">
    <property type="entry name" value="P-loop containing nucleotide triphosphate hydrolases"/>
    <property type="match status" value="1"/>
</dbReference>
<keyword evidence="3" id="KW-0812">Transmembrane</keyword>
<feature type="compositionally biased region" description="Low complexity" evidence="2">
    <location>
        <begin position="26"/>
        <end position="43"/>
    </location>
</feature>
<gene>
    <name evidence="4" type="ORF">Kpho01_61130</name>
</gene>
<dbReference type="SUPFAM" id="SSF52540">
    <property type="entry name" value="P-loop containing nucleoside triphosphate hydrolases"/>
    <property type="match status" value="1"/>
</dbReference>
<proteinExistence type="predicted"/>
<evidence type="ECO:0000313" key="4">
    <source>
        <dbReference type="EMBL" id="GLW58102.1"/>
    </source>
</evidence>
<dbReference type="AlphaFoldDB" id="A0A9W6PNS3"/>
<evidence type="ECO:0008006" key="6">
    <source>
        <dbReference type="Google" id="ProtNLM"/>
    </source>
</evidence>
<accession>A0A9W6PNS3</accession>
<sequence>MTTHLPERVIIDAEFVDDEHDERQAAADGGTTRNTTTARGGKTSASGATSDGPAADGTAATEGPDLGARLAAALARQGRREYAALREGLTVLKTETGTWAAASKETPAHLRASLLNRRYATWTAKQNAEVERLEEKAGELEKKARRALAAGQTDEASTADHKQATTVAAALNAEAADWRERAREIQRQPYTGHIEPVDAELERHRRRTANKRRTGLAVLTIALGGLEIAVGNLILPTITATGLLLTAWAKGRISGWRRELPDVPALAYEIATGKPAKDKKDKDNKEQVAAAPFDGALFPGDTGKPFHIHDVTTPAVAAECVRRALLAEDIPLAHVDEPVQHPWGWEVVVRVSEGTSGDIGDKLGALETKFDVGDGDVILQPNRKRTSEATLRIVTGDLFGAMKPAPYRAPHSVDITTAGTFGMSADGTDLTFSLAELMGEVIARSGGGKSTLIRALLDWTTAAYNAVTVFLDPSGDGPGKFEDAVALTSTDPLQIEFALLSLYRLAAGRARIRRKLGMGDTWKCSREHPAVFVFVDEFPKLTKRSKLIIAELMLVGRKEGVWLIFAAQGATSTLLGSNIAQHPALKILGACRDVDTTQALGGGAIDWGYLPHRLQPKSGDNLNDVAKTYIVGAPGVCEDPMLHKWHHIPDDEGGRRAAERLAAGLLDVDQASIDAALWSPNPPSLKFADEDEYLHYVPWPDLLAMCAEDDDDFDPDGADEADLPPILTALWEAFEKHGAPDFLLTDQVLQHLATTGEEWRKWDDREPTDRRREGAKKIARDLKKAGITELGTVRRPDLDKDNPPSGFLLADIEAAIKATAV</sequence>
<evidence type="ECO:0000256" key="2">
    <source>
        <dbReference type="SAM" id="MobiDB-lite"/>
    </source>
</evidence>
<dbReference type="OrthoDB" id="3676830at2"/>
<evidence type="ECO:0000256" key="1">
    <source>
        <dbReference type="SAM" id="Coils"/>
    </source>
</evidence>
<keyword evidence="3" id="KW-0472">Membrane</keyword>
<feature type="coiled-coil region" evidence="1">
    <location>
        <begin position="123"/>
        <end position="188"/>
    </location>
</feature>
<dbReference type="EMBL" id="BSRX01000047">
    <property type="protein sequence ID" value="GLW58102.1"/>
    <property type="molecule type" value="Genomic_DNA"/>
</dbReference>
<dbReference type="InterPro" id="IPR027417">
    <property type="entry name" value="P-loop_NTPase"/>
</dbReference>
<dbReference type="RefSeq" id="WP_051777620.1">
    <property type="nucleotide sequence ID" value="NZ_BSRX01000047.1"/>
</dbReference>
<organism evidence="4 5">
    <name type="scientific">Kitasatospora phosalacinea</name>
    <dbReference type="NCBI Taxonomy" id="2065"/>
    <lineage>
        <taxon>Bacteria</taxon>
        <taxon>Bacillati</taxon>
        <taxon>Actinomycetota</taxon>
        <taxon>Actinomycetes</taxon>
        <taxon>Kitasatosporales</taxon>
        <taxon>Streptomycetaceae</taxon>
        <taxon>Kitasatospora</taxon>
    </lineage>
</organism>